<dbReference type="GO" id="GO:0030170">
    <property type="term" value="F:pyridoxal phosphate binding"/>
    <property type="evidence" value="ECO:0007669"/>
    <property type="project" value="TreeGrafter"/>
</dbReference>
<dbReference type="InterPro" id="IPR015422">
    <property type="entry name" value="PyrdxlP-dep_Trfase_small"/>
</dbReference>
<reference evidence="3" key="1">
    <citation type="journal article" date="2014" name="Front. Microbiol.">
        <title>High frequency of phylogenetically diverse reductive dehalogenase-homologous genes in deep subseafloor sedimentary metagenomes.</title>
        <authorList>
            <person name="Kawai M."/>
            <person name="Futagami T."/>
            <person name="Toyoda A."/>
            <person name="Takaki Y."/>
            <person name="Nishi S."/>
            <person name="Hori S."/>
            <person name="Arai W."/>
            <person name="Tsubouchi T."/>
            <person name="Morono Y."/>
            <person name="Uchiyama I."/>
            <person name="Ito T."/>
            <person name="Fujiyama A."/>
            <person name="Inagaki F."/>
            <person name="Takami H."/>
        </authorList>
    </citation>
    <scope>NUCLEOTIDE SEQUENCE</scope>
    <source>
        <strain evidence="3">Expedition CK06-06</strain>
    </source>
</reference>
<dbReference type="InterPro" id="IPR000653">
    <property type="entry name" value="DegT/StrS_aminotransferase"/>
</dbReference>
<dbReference type="PANTHER" id="PTHR30244:SF36">
    <property type="entry name" value="3-OXO-GLUCOSE-6-PHOSPHATE:GLUTAMATE AMINOTRANSFERASE"/>
    <property type="match status" value="1"/>
</dbReference>
<comment type="caution">
    <text evidence="3">The sequence shown here is derived from an EMBL/GenBank/DDBJ whole genome shotgun (WGS) entry which is preliminary data.</text>
</comment>
<evidence type="ECO:0008006" key="4">
    <source>
        <dbReference type="Google" id="ProtNLM"/>
    </source>
</evidence>
<organism evidence="3">
    <name type="scientific">marine sediment metagenome</name>
    <dbReference type="NCBI Taxonomy" id="412755"/>
    <lineage>
        <taxon>unclassified sequences</taxon>
        <taxon>metagenomes</taxon>
        <taxon>ecological metagenomes</taxon>
    </lineage>
</organism>
<proteinExistence type="inferred from homology"/>
<dbReference type="GO" id="GO:0000271">
    <property type="term" value="P:polysaccharide biosynthetic process"/>
    <property type="evidence" value="ECO:0007669"/>
    <property type="project" value="TreeGrafter"/>
</dbReference>
<accession>X0WDT5</accession>
<sequence length="244" mass="27280">EAISYTGAKPVFVDIDESTYNIDPAKIAGAITKKTKAILPVHLYGQPADIDAVIKIAERYNLAIIEDACQAHGAEYKGKKVPFSETGCFSFYPGKNLGAYGEGGAVVTDNGQIAEEIRSLRDHGQKQKHFHQYIGYNYRMTGFQGAVLSVKLKYLDKWTEMRRKNAAIYNEILKDTAVAIPAELDYVRHVFHLYVIRTDKRDDLQKHLASKGIATGLHYPVPINLQEPYKTAVSYPITEKSAKQ</sequence>
<gene>
    <name evidence="3" type="ORF">S01H1_71537</name>
</gene>
<feature type="non-terminal residue" evidence="3">
    <location>
        <position position="244"/>
    </location>
</feature>
<dbReference type="Pfam" id="PF01041">
    <property type="entry name" value="DegT_DnrJ_EryC1"/>
    <property type="match status" value="1"/>
</dbReference>
<dbReference type="PANTHER" id="PTHR30244">
    <property type="entry name" value="TRANSAMINASE"/>
    <property type="match status" value="1"/>
</dbReference>
<feature type="non-terminal residue" evidence="3">
    <location>
        <position position="1"/>
    </location>
</feature>
<dbReference type="InterPro" id="IPR015421">
    <property type="entry name" value="PyrdxlP-dep_Trfase_major"/>
</dbReference>
<dbReference type="InterPro" id="IPR015424">
    <property type="entry name" value="PyrdxlP-dep_Trfase"/>
</dbReference>
<evidence type="ECO:0000256" key="1">
    <source>
        <dbReference type="ARBA" id="ARBA00022898"/>
    </source>
</evidence>
<name>X0WDT5_9ZZZZ</name>
<dbReference type="EMBL" id="BARS01047637">
    <property type="protein sequence ID" value="GAG28810.1"/>
    <property type="molecule type" value="Genomic_DNA"/>
</dbReference>
<comment type="similarity">
    <text evidence="2">Belongs to the DegT/DnrJ/EryC1 family.</text>
</comment>
<dbReference type="Gene3D" id="3.90.1150.10">
    <property type="entry name" value="Aspartate Aminotransferase, domain 1"/>
    <property type="match status" value="1"/>
</dbReference>
<dbReference type="SUPFAM" id="SSF53383">
    <property type="entry name" value="PLP-dependent transferases"/>
    <property type="match status" value="1"/>
</dbReference>
<dbReference type="Gene3D" id="3.40.640.10">
    <property type="entry name" value="Type I PLP-dependent aspartate aminotransferase-like (Major domain)"/>
    <property type="match status" value="1"/>
</dbReference>
<evidence type="ECO:0000256" key="2">
    <source>
        <dbReference type="ARBA" id="ARBA00037999"/>
    </source>
</evidence>
<dbReference type="GO" id="GO:0008483">
    <property type="term" value="F:transaminase activity"/>
    <property type="evidence" value="ECO:0007669"/>
    <property type="project" value="TreeGrafter"/>
</dbReference>
<dbReference type="CDD" id="cd00616">
    <property type="entry name" value="AHBA_syn"/>
    <property type="match status" value="1"/>
</dbReference>
<protein>
    <recommendedName>
        <fullName evidence="4">Erythromycin biosynthesis sensory transduction protein eryC1</fullName>
    </recommendedName>
</protein>
<keyword evidence="1" id="KW-0663">Pyridoxal phosphate</keyword>
<evidence type="ECO:0000313" key="3">
    <source>
        <dbReference type="EMBL" id="GAG28810.1"/>
    </source>
</evidence>
<dbReference type="AlphaFoldDB" id="X0WDT5"/>